<gene>
    <name evidence="2" type="ORF">H2C83_02540</name>
</gene>
<accession>A0A7W2AQE5</accession>
<proteinExistence type="predicted"/>
<evidence type="ECO:0000313" key="2">
    <source>
        <dbReference type="EMBL" id="MBA4601222.1"/>
    </source>
</evidence>
<protein>
    <submittedName>
        <fullName evidence="2">Uncharacterized protein</fullName>
    </submittedName>
</protein>
<name>A0A7W2AQE5_9BACL</name>
<sequence>MDGDPTYYNDGETTKAVPVEKVQPLAQEEKNPWGEPIKAVSGEHLEELKE</sequence>
<dbReference type="AlphaFoldDB" id="A0A7W2AQE5"/>
<dbReference type="EMBL" id="JACEOL010000006">
    <property type="protein sequence ID" value="MBA4601222.1"/>
    <property type="molecule type" value="Genomic_DNA"/>
</dbReference>
<keyword evidence="3" id="KW-1185">Reference proteome</keyword>
<comment type="caution">
    <text evidence="2">The sequence shown here is derived from an EMBL/GenBank/DDBJ whole genome shotgun (WGS) entry which is preliminary data.</text>
</comment>
<evidence type="ECO:0000313" key="3">
    <source>
        <dbReference type="Proteomes" id="UP000538292"/>
    </source>
</evidence>
<evidence type="ECO:0000256" key="1">
    <source>
        <dbReference type="SAM" id="MobiDB-lite"/>
    </source>
</evidence>
<organism evidence="2 3">
    <name type="scientific">Thermoactinomyces mirandus</name>
    <dbReference type="NCBI Taxonomy" id="2756294"/>
    <lineage>
        <taxon>Bacteria</taxon>
        <taxon>Bacillati</taxon>
        <taxon>Bacillota</taxon>
        <taxon>Bacilli</taxon>
        <taxon>Bacillales</taxon>
        <taxon>Thermoactinomycetaceae</taxon>
        <taxon>Thermoactinomyces</taxon>
    </lineage>
</organism>
<dbReference type="RefSeq" id="WP_181737461.1">
    <property type="nucleotide sequence ID" value="NZ_JACEOL010000006.1"/>
</dbReference>
<dbReference type="Proteomes" id="UP000538292">
    <property type="component" value="Unassembled WGS sequence"/>
</dbReference>
<feature type="region of interest" description="Disordered" evidence="1">
    <location>
        <begin position="26"/>
        <end position="50"/>
    </location>
</feature>
<feature type="compositionally biased region" description="Basic and acidic residues" evidence="1">
    <location>
        <begin position="41"/>
        <end position="50"/>
    </location>
</feature>
<reference evidence="2 3" key="1">
    <citation type="submission" date="2020-07" db="EMBL/GenBank/DDBJ databases">
        <title>Thermoactinomyces phylogeny.</title>
        <authorList>
            <person name="Dunlap C."/>
        </authorList>
    </citation>
    <scope>NUCLEOTIDE SEQUENCE [LARGE SCALE GENOMIC DNA]</scope>
    <source>
        <strain evidence="2 3">AMNI-1</strain>
    </source>
</reference>